<proteinExistence type="predicted"/>
<keyword evidence="1" id="KW-0472">Membrane</keyword>
<feature type="transmembrane region" description="Helical" evidence="1">
    <location>
        <begin position="18"/>
        <end position="37"/>
    </location>
</feature>
<protein>
    <submittedName>
        <fullName evidence="2">Uncharacterized protein</fullName>
    </submittedName>
</protein>
<dbReference type="EMBL" id="QQAY01000002">
    <property type="protein sequence ID" value="RDI45690.1"/>
    <property type="molecule type" value="Genomic_DNA"/>
</dbReference>
<keyword evidence="1" id="KW-0812">Transmembrane</keyword>
<keyword evidence="3" id="KW-1185">Reference proteome</keyword>
<comment type="caution">
    <text evidence="2">The sequence shown here is derived from an EMBL/GenBank/DDBJ whole genome shotgun (WGS) entry which is preliminary data.</text>
</comment>
<organism evidence="2 3">
    <name type="scientific">Falsibacillus pallidus</name>
    <dbReference type="NCBI Taxonomy" id="493781"/>
    <lineage>
        <taxon>Bacteria</taxon>
        <taxon>Bacillati</taxon>
        <taxon>Bacillota</taxon>
        <taxon>Bacilli</taxon>
        <taxon>Bacillales</taxon>
        <taxon>Bacillaceae</taxon>
        <taxon>Falsibacillus</taxon>
    </lineage>
</organism>
<evidence type="ECO:0000313" key="3">
    <source>
        <dbReference type="Proteomes" id="UP000255326"/>
    </source>
</evidence>
<dbReference type="RefSeq" id="WP_114744515.1">
    <property type="nucleotide sequence ID" value="NZ_QQAY01000002.1"/>
</dbReference>
<name>A0A370GQU9_9BACI</name>
<keyword evidence="1" id="KW-1133">Transmembrane helix</keyword>
<reference evidence="2 3" key="1">
    <citation type="submission" date="2018-07" db="EMBL/GenBank/DDBJ databases">
        <title>Genomic Encyclopedia of Type Strains, Phase IV (KMG-IV): sequencing the most valuable type-strain genomes for metagenomic binning, comparative biology and taxonomic classification.</title>
        <authorList>
            <person name="Goeker M."/>
        </authorList>
    </citation>
    <scope>NUCLEOTIDE SEQUENCE [LARGE SCALE GENOMIC DNA]</scope>
    <source>
        <strain evidence="2 3">DSM 25281</strain>
    </source>
</reference>
<dbReference type="AlphaFoldDB" id="A0A370GQU9"/>
<sequence>MDTEERKEVKRELTKGKIVWIAVVVLILYAASLYFFIGTASRPLWLLLLSTFNCAVFLKASYESVRIKSMILFSLGTLFFATASIMTIFHLG</sequence>
<accession>A0A370GQU9</accession>
<gene>
    <name evidence="2" type="ORF">DFR59_102322</name>
</gene>
<dbReference type="Proteomes" id="UP000255326">
    <property type="component" value="Unassembled WGS sequence"/>
</dbReference>
<evidence type="ECO:0000313" key="2">
    <source>
        <dbReference type="EMBL" id="RDI45690.1"/>
    </source>
</evidence>
<feature type="transmembrane region" description="Helical" evidence="1">
    <location>
        <begin position="69"/>
        <end position="91"/>
    </location>
</feature>
<feature type="transmembrane region" description="Helical" evidence="1">
    <location>
        <begin position="43"/>
        <end position="62"/>
    </location>
</feature>
<evidence type="ECO:0000256" key="1">
    <source>
        <dbReference type="SAM" id="Phobius"/>
    </source>
</evidence>